<reference evidence="1 2" key="1">
    <citation type="journal article" date="2018" name="Sci. Rep.">
        <title>Comparative analysis of the Pocillopora damicornis genome highlights role of immune system in coral evolution.</title>
        <authorList>
            <person name="Cunning R."/>
            <person name="Bay R.A."/>
            <person name="Gillette P."/>
            <person name="Baker A.C."/>
            <person name="Traylor-Knowles N."/>
        </authorList>
    </citation>
    <scope>NUCLEOTIDE SEQUENCE [LARGE SCALE GENOMIC DNA]</scope>
    <source>
        <strain evidence="1">RSMAS</strain>
        <tissue evidence="1">Whole animal</tissue>
    </source>
</reference>
<organism evidence="1 2">
    <name type="scientific">Pocillopora damicornis</name>
    <name type="common">Cauliflower coral</name>
    <name type="synonym">Millepora damicornis</name>
    <dbReference type="NCBI Taxonomy" id="46731"/>
    <lineage>
        <taxon>Eukaryota</taxon>
        <taxon>Metazoa</taxon>
        <taxon>Cnidaria</taxon>
        <taxon>Anthozoa</taxon>
        <taxon>Hexacorallia</taxon>
        <taxon>Scleractinia</taxon>
        <taxon>Astrocoeniina</taxon>
        <taxon>Pocilloporidae</taxon>
        <taxon>Pocillopora</taxon>
    </lineage>
</organism>
<dbReference type="PANTHER" id="PTHR46601">
    <property type="entry name" value="ULP_PROTEASE DOMAIN-CONTAINING PROTEIN"/>
    <property type="match status" value="1"/>
</dbReference>
<keyword evidence="2" id="KW-1185">Reference proteome</keyword>
<evidence type="ECO:0000313" key="1">
    <source>
        <dbReference type="EMBL" id="RMX46994.1"/>
    </source>
</evidence>
<dbReference type="EMBL" id="RCHS01002514">
    <property type="protein sequence ID" value="RMX46994.1"/>
    <property type="molecule type" value="Genomic_DNA"/>
</dbReference>
<comment type="caution">
    <text evidence="1">The sequence shown here is derived from an EMBL/GenBank/DDBJ whole genome shotgun (WGS) entry which is preliminary data.</text>
</comment>
<dbReference type="STRING" id="46731.A0A3M6U0D6"/>
<sequence length="261" mass="29924">MPQWLDSLSEEELSLMVAWYQWERVMQNTKQRESNSVVKKMEKVFKEGTVDDAFTVPKEKPPNFFKHPNEAVVQVDFSENYTCLHQAHWGQEQVTIFPVAIWTINNQSQKTCSSHAFITDDKNHDNKAVAVFMDRVVQMLVLQQGPKLKLAHVFSDGPSSQFKNKYMVNFYQMLRKKVNLTWHFFATSHGKGVVGDIGWTGKRVVWRAMSSRRVPAFADALAFVKVSTKLRKTGNVSLNSSEELLSLSLALAFKKQLLSLH</sequence>
<dbReference type="PANTHER" id="PTHR46601:SF2">
    <property type="entry name" value="UBIQUITIN-LIKE PROTEASE FAMILY PROFILE DOMAIN-CONTAINING PROTEIN"/>
    <property type="match status" value="1"/>
</dbReference>
<name>A0A3M6U0D6_POCDA</name>
<dbReference type="AlphaFoldDB" id="A0A3M6U0D6"/>
<evidence type="ECO:0000313" key="2">
    <source>
        <dbReference type="Proteomes" id="UP000275408"/>
    </source>
</evidence>
<gene>
    <name evidence="1" type="ORF">pdam_00024445</name>
</gene>
<proteinExistence type="predicted"/>
<accession>A0A3M6U0D6</accession>
<protein>
    <submittedName>
        <fullName evidence="1">Uncharacterized protein</fullName>
    </submittedName>
</protein>
<dbReference type="Proteomes" id="UP000275408">
    <property type="component" value="Unassembled WGS sequence"/>
</dbReference>